<dbReference type="InterPro" id="IPR036188">
    <property type="entry name" value="FAD/NAD-bd_sf"/>
</dbReference>
<evidence type="ECO:0008006" key="8">
    <source>
        <dbReference type="Google" id="ProtNLM"/>
    </source>
</evidence>
<evidence type="ECO:0000313" key="7">
    <source>
        <dbReference type="Proteomes" id="UP000258309"/>
    </source>
</evidence>
<evidence type="ECO:0000256" key="3">
    <source>
        <dbReference type="ARBA" id="ARBA00022827"/>
    </source>
</evidence>
<dbReference type="Pfam" id="PF13450">
    <property type="entry name" value="NAD_binding_8"/>
    <property type="match status" value="1"/>
</dbReference>
<dbReference type="STRING" id="5539.A0A3E2HMD6"/>
<organism evidence="6 7">
    <name type="scientific">Scytalidium lignicola</name>
    <name type="common">Hyphomycete</name>
    <dbReference type="NCBI Taxonomy" id="5539"/>
    <lineage>
        <taxon>Eukaryota</taxon>
        <taxon>Fungi</taxon>
        <taxon>Dikarya</taxon>
        <taxon>Ascomycota</taxon>
        <taxon>Pezizomycotina</taxon>
        <taxon>Leotiomycetes</taxon>
        <taxon>Leotiomycetes incertae sedis</taxon>
        <taxon>Scytalidium</taxon>
    </lineage>
</organism>
<comment type="cofactor">
    <cofactor evidence="1">
        <name>FAD</name>
        <dbReference type="ChEBI" id="CHEBI:57692"/>
    </cofactor>
</comment>
<dbReference type="OMA" id="ASWTLKC"/>
<dbReference type="GO" id="GO:0050660">
    <property type="term" value="F:flavin adenine dinucleotide binding"/>
    <property type="evidence" value="ECO:0007669"/>
    <property type="project" value="InterPro"/>
</dbReference>
<dbReference type="Pfam" id="PF00743">
    <property type="entry name" value="FMO-like"/>
    <property type="match status" value="1"/>
</dbReference>
<proteinExistence type="predicted"/>
<evidence type="ECO:0000256" key="1">
    <source>
        <dbReference type="ARBA" id="ARBA00001974"/>
    </source>
</evidence>
<keyword evidence="2" id="KW-0285">Flavoprotein</keyword>
<dbReference type="Gene3D" id="3.50.50.60">
    <property type="entry name" value="FAD/NAD(P)-binding domain"/>
    <property type="match status" value="2"/>
</dbReference>
<evidence type="ECO:0000256" key="2">
    <source>
        <dbReference type="ARBA" id="ARBA00022630"/>
    </source>
</evidence>
<dbReference type="PANTHER" id="PTHR43872:SF1">
    <property type="entry name" value="MONOOXYGENASE, PUTATIVE (AFU_ORTHOLOGUE AFUA_8G02570)-RELATED"/>
    <property type="match status" value="1"/>
</dbReference>
<sequence length="497" mass="56337">MGSIDQSIDTDFDVVIIGAGISGINTAYRLQSELPWISYTILEARDALGGTWDLFRYPGIRSDSDLYTFGLAWYPWTGSEGIVAGPEIRKYLTAAVTEYGIDKRIQFHHRVEAADWSSQEQNWVFTVNADGDKKVIRSRWYILGTGYYNYEEPLKSDIPGLKSFKGTTVHPQFWPEDLDYKDKKIIIIGSGATAITLLPSLAETAARVTMVQRSPTYIISVPRRDPIGEMTRRIFPSWIASKLERWRNFILPWIFYYYCQRWPESAKGWFIKMVARQLPKNIPVDPHFVPKYNPWDQRVCASPGGDIFKALRKGTGDVVTGTIKTVTETGLIMEDGKEIDADIIVTATGLKIRIAGGTRISIDGQPTNIPDKFMWKGMMLQDIPNAVAVIGYTNASWTLGADATAHFLFCILKYMKSKNLLVATPRLTDEEKKNMQVLPLLNLNSTYLEKARKDFPKAGDRGPWVRRNNYLSDMWAAKWGSLTDHIEYTKAADKKNI</sequence>
<keyword evidence="5" id="KW-0503">Monooxygenase</keyword>
<dbReference type="InterPro" id="IPR051820">
    <property type="entry name" value="FAD-binding_MO"/>
</dbReference>
<feature type="non-terminal residue" evidence="6">
    <location>
        <position position="1"/>
    </location>
</feature>
<protein>
    <recommendedName>
        <fullName evidence="8">FAD/NAD(P)-binding domain-containing protein</fullName>
    </recommendedName>
</protein>
<evidence type="ECO:0000256" key="4">
    <source>
        <dbReference type="ARBA" id="ARBA00023002"/>
    </source>
</evidence>
<dbReference type="PANTHER" id="PTHR43872">
    <property type="entry name" value="MONOOXYGENASE, PUTATIVE (AFU_ORTHOLOGUE AFUA_8G02570)-RELATED"/>
    <property type="match status" value="1"/>
</dbReference>
<dbReference type="SUPFAM" id="SSF51905">
    <property type="entry name" value="FAD/NAD(P)-binding domain"/>
    <property type="match status" value="2"/>
</dbReference>
<name>A0A3E2HMD6_SCYLI</name>
<reference evidence="6 7" key="1">
    <citation type="submission" date="2018-05" db="EMBL/GenBank/DDBJ databases">
        <title>Draft genome sequence of Scytalidium lignicola DSM 105466, a ubiquitous saprotrophic fungus.</title>
        <authorList>
            <person name="Buettner E."/>
            <person name="Gebauer A.M."/>
            <person name="Hofrichter M."/>
            <person name="Liers C."/>
            <person name="Kellner H."/>
        </authorList>
    </citation>
    <scope>NUCLEOTIDE SEQUENCE [LARGE SCALE GENOMIC DNA]</scope>
    <source>
        <strain evidence="6 7">DSM 105466</strain>
    </source>
</reference>
<dbReference type="AlphaFoldDB" id="A0A3E2HMD6"/>
<dbReference type="Proteomes" id="UP000258309">
    <property type="component" value="Unassembled WGS sequence"/>
</dbReference>
<dbReference type="OrthoDB" id="66881at2759"/>
<accession>A0A3E2HMD6</accession>
<feature type="non-terminal residue" evidence="6">
    <location>
        <position position="497"/>
    </location>
</feature>
<keyword evidence="4" id="KW-0560">Oxidoreductase</keyword>
<dbReference type="InterPro" id="IPR020946">
    <property type="entry name" value="Flavin_mOase-like"/>
</dbReference>
<dbReference type="GO" id="GO:0004499">
    <property type="term" value="F:N,N-dimethylaniline monooxygenase activity"/>
    <property type="evidence" value="ECO:0007669"/>
    <property type="project" value="InterPro"/>
</dbReference>
<evidence type="ECO:0000256" key="5">
    <source>
        <dbReference type="ARBA" id="ARBA00023033"/>
    </source>
</evidence>
<keyword evidence="7" id="KW-1185">Reference proteome</keyword>
<gene>
    <name evidence="6" type="ORF">B7463_g1758</name>
</gene>
<dbReference type="EMBL" id="NCSJ02000019">
    <property type="protein sequence ID" value="RFU34528.1"/>
    <property type="molecule type" value="Genomic_DNA"/>
</dbReference>
<evidence type="ECO:0000313" key="6">
    <source>
        <dbReference type="EMBL" id="RFU34528.1"/>
    </source>
</evidence>
<keyword evidence="3" id="KW-0274">FAD</keyword>
<dbReference type="GO" id="GO:0050661">
    <property type="term" value="F:NADP binding"/>
    <property type="evidence" value="ECO:0007669"/>
    <property type="project" value="InterPro"/>
</dbReference>
<comment type="caution">
    <text evidence="6">The sequence shown here is derived from an EMBL/GenBank/DDBJ whole genome shotgun (WGS) entry which is preliminary data.</text>
</comment>